<dbReference type="Pfam" id="PF04628">
    <property type="entry name" value="Sedlin_N"/>
    <property type="match status" value="1"/>
</dbReference>
<evidence type="ECO:0000313" key="2">
    <source>
        <dbReference type="Proteomes" id="UP000308549"/>
    </source>
</evidence>
<comment type="caution">
    <text evidence="1">The sequence shown here is derived from an EMBL/GenBank/DDBJ whole genome shotgun (WGS) entry which is preliminary data.</text>
</comment>
<dbReference type="GO" id="GO:0005737">
    <property type="term" value="C:cytoplasm"/>
    <property type="evidence" value="ECO:0007669"/>
    <property type="project" value="GOC"/>
</dbReference>
<dbReference type="InterPro" id="IPR006722">
    <property type="entry name" value="Sedlin"/>
</dbReference>
<dbReference type="InterPro" id="IPR011012">
    <property type="entry name" value="Longin-like_dom_sf"/>
</dbReference>
<dbReference type="AlphaFoldDB" id="A0A4U0TNP6"/>
<dbReference type="GO" id="GO:0006888">
    <property type="term" value="P:endoplasmic reticulum to Golgi vesicle-mediated transport"/>
    <property type="evidence" value="ECO:0007669"/>
    <property type="project" value="InterPro"/>
</dbReference>
<organism evidence="1 2">
    <name type="scientific">Salinomyces thailandicus</name>
    <dbReference type="NCBI Taxonomy" id="706561"/>
    <lineage>
        <taxon>Eukaryota</taxon>
        <taxon>Fungi</taxon>
        <taxon>Dikarya</taxon>
        <taxon>Ascomycota</taxon>
        <taxon>Pezizomycotina</taxon>
        <taxon>Dothideomycetes</taxon>
        <taxon>Dothideomycetidae</taxon>
        <taxon>Mycosphaerellales</taxon>
        <taxon>Teratosphaeriaceae</taxon>
        <taxon>Salinomyces</taxon>
    </lineage>
</organism>
<dbReference type="Proteomes" id="UP000308549">
    <property type="component" value="Unassembled WGS sequence"/>
</dbReference>
<proteinExistence type="predicted"/>
<sequence length="186" mass="20325">MDSRAPSIAAIGVLGRHNNPLHISLFPSTTLDPATAQPVPQEHRDKLDYAFKLNSCLDIFEARMPSKSIGHDFGLLHALDERIAMYGWLLNTGVKLVIVVDMEGAPVKAGSAAATGLGLRGGDLTPAFQALQTAYIRLLRNPFYVPDEHDPKLAVDRKGSLQIMSPRFTKEVERIGKAWYPGIPAI</sequence>
<dbReference type="EMBL" id="NAJL01000055">
    <property type="protein sequence ID" value="TKA23446.1"/>
    <property type="molecule type" value="Genomic_DNA"/>
</dbReference>
<evidence type="ECO:0000313" key="1">
    <source>
        <dbReference type="EMBL" id="TKA23446.1"/>
    </source>
</evidence>
<evidence type="ECO:0008006" key="3">
    <source>
        <dbReference type="Google" id="ProtNLM"/>
    </source>
</evidence>
<name>A0A4U0TNP6_9PEZI</name>
<keyword evidence="2" id="KW-1185">Reference proteome</keyword>
<dbReference type="PANTHER" id="PTHR12403">
    <property type="entry name" value="TRAFFICKING PROTEIN PARTICLE COMPLEX SUBUNIT 2"/>
    <property type="match status" value="1"/>
</dbReference>
<dbReference type="OrthoDB" id="18320at2759"/>
<protein>
    <recommendedName>
        <fullName evidence="3">Sedlin</fullName>
    </recommendedName>
</protein>
<accession>A0A4U0TNP6</accession>
<gene>
    <name evidence="1" type="ORF">B0A50_07473</name>
</gene>
<dbReference type="Gene3D" id="3.30.450.70">
    <property type="match status" value="1"/>
</dbReference>
<dbReference type="SUPFAM" id="SSF64356">
    <property type="entry name" value="SNARE-like"/>
    <property type="match status" value="1"/>
</dbReference>
<reference evidence="1 2" key="1">
    <citation type="submission" date="2017-03" db="EMBL/GenBank/DDBJ databases">
        <title>Genomes of endolithic fungi from Antarctica.</title>
        <authorList>
            <person name="Coleine C."/>
            <person name="Masonjones S."/>
            <person name="Stajich J.E."/>
        </authorList>
    </citation>
    <scope>NUCLEOTIDE SEQUENCE [LARGE SCALE GENOMIC DNA]</scope>
    <source>
        <strain evidence="1 2">CCFEE 6315</strain>
    </source>
</reference>